<reference evidence="1 2" key="1">
    <citation type="submission" date="2024-04" db="EMBL/GenBank/DDBJ databases">
        <authorList>
            <person name="Waldvogel A.-M."/>
            <person name="Schoenle A."/>
        </authorList>
    </citation>
    <scope>NUCLEOTIDE SEQUENCE [LARGE SCALE GENOMIC DNA]</scope>
</reference>
<sequence>MPALPSILLGSAQSLHNKLDELEAWATVRQKITNACLLVFMESWLKDTNRNEDLSVEGRHTDWIGTWKSPGNCAEEEFSFTLRE</sequence>
<proteinExistence type="predicted"/>
<accession>A0AAV2JW49</accession>
<gene>
    <name evidence="1" type="ORF">KC01_LOCUS12503</name>
</gene>
<keyword evidence="2" id="KW-1185">Reference proteome</keyword>
<dbReference type="Proteomes" id="UP001497482">
    <property type="component" value="Chromosome 15"/>
</dbReference>
<dbReference type="EMBL" id="OZ035837">
    <property type="protein sequence ID" value="CAL1581774.1"/>
    <property type="molecule type" value="Genomic_DNA"/>
</dbReference>
<protein>
    <submittedName>
        <fullName evidence="1">Uncharacterized protein</fullName>
    </submittedName>
</protein>
<organism evidence="1 2">
    <name type="scientific">Knipowitschia caucasica</name>
    <name type="common">Caucasian dwarf goby</name>
    <name type="synonym">Pomatoschistus caucasicus</name>
    <dbReference type="NCBI Taxonomy" id="637954"/>
    <lineage>
        <taxon>Eukaryota</taxon>
        <taxon>Metazoa</taxon>
        <taxon>Chordata</taxon>
        <taxon>Craniata</taxon>
        <taxon>Vertebrata</taxon>
        <taxon>Euteleostomi</taxon>
        <taxon>Actinopterygii</taxon>
        <taxon>Neopterygii</taxon>
        <taxon>Teleostei</taxon>
        <taxon>Neoteleostei</taxon>
        <taxon>Acanthomorphata</taxon>
        <taxon>Gobiaria</taxon>
        <taxon>Gobiiformes</taxon>
        <taxon>Gobioidei</taxon>
        <taxon>Gobiidae</taxon>
        <taxon>Gobiinae</taxon>
        <taxon>Knipowitschia</taxon>
    </lineage>
</organism>
<name>A0AAV2JW49_KNICA</name>
<evidence type="ECO:0000313" key="2">
    <source>
        <dbReference type="Proteomes" id="UP001497482"/>
    </source>
</evidence>
<evidence type="ECO:0000313" key="1">
    <source>
        <dbReference type="EMBL" id="CAL1581774.1"/>
    </source>
</evidence>
<dbReference type="AlphaFoldDB" id="A0AAV2JW49"/>